<proteinExistence type="predicted"/>
<feature type="domain" description="RING-type" evidence="11">
    <location>
        <begin position="792"/>
        <end position="832"/>
    </location>
</feature>
<dbReference type="PANTHER" id="PTHR46076:SF3">
    <property type="entry name" value="E3 UBIQUITIN-PROTEIN LIGASE RING1"/>
    <property type="match status" value="1"/>
</dbReference>
<keyword evidence="6 8" id="KW-0863">Zinc-finger</keyword>
<feature type="coiled-coil region" evidence="9">
    <location>
        <begin position="685"/>
        <end position="775"/>
    </location>
</feature>
<keyword evidence="5" id="KW-0479">Metal-binding</keyword>
<organism evidence="12 13">
    <name type="scientific">Chaetoceros tenuissimus</name>
    <dbReference type="NCBI Taxonomy" id="426638"/>
    <lineage>
        <taxon>Eukaryota</taxon>
        <taxon>Sar</taxon>
        <taxon>Stramenopiles</taxon>
        <taxon>Ochrophyta</taxon>
        <taxon>Bacillariophyta</taxon>
        <taxon>Coscinodiscophyceae</taxon>
        <taxon>Chaetocerotophycidae</taxon>
        <taxon>Chaetocerotales</taxon>
        <taxon>Chaetocerotaceae</taxon>
        <taxon>Chaetoceros</taxon>
    </lineage>
</organism>
<gene>
    <name evidence="12" type="ORF">CTEN210_06144</name>
</gene>
<evidence type="ECO:0000313" key="13">
    <source>
        <dbReference type="Proteomes" id="UP001054902"/>
    </source>
</evidence>
<dbReference type="InterPro" id="IPR017907">
    <property type="entry name" value="Znf_RING_CS"/>
</dbReference>
<dbReference type="GO" id="GO:0000151">
    <property type="term" value="C:ubiquitin ligase complex"/>
    <property type="evidence" value="ECO:0007669"/>
    <property type="project" value="InterPro"/>
</dbReference>
<dbReference type="PANTHER" id="PTHR46076">
    <property type="entry name" value="E3 UBIQUITIN-PROTEIN LIGASE RING1 / RING 2 FAMILY MEMBER"/>
    <property type="match status" value="1"/>
</dbReference>
<evidence type="ECO:0000256" key="8">
    <source>
        <dbReference type="PROSITE-ProRule" id="PRU00175"/>
    </source>
</evidence>
<dbReference type="InterPro" id="IPR001841">
    <property type="entry name" value="Znf_RING"/>
</dbReference>
<evidence type="ECO:0000313" key="12">
    <source>
        <dbReference type="EMBL" id="GFH49668.1"/>
    </source>
</evidence>
<evidence type="ECO:0000256" key="5">
    <source>
        <dbReference type="ARBA" id="ARBA00022723"/>
    </source>
</evidence>
<dbReference type="EC" id="2.3.2.27" evidence="3"/>
<keyword evidence="4" id="KW-0808">Transferase</keyword>
<sequence>MAHFGVKVDNHMVGLSKPLEGIKYPSPLSHTNADKQTSEESLETTTTTTPTLHVKTRQSRDIHGDESKTPREVPHSAESKRYVSPLSDYAIAISPNMVDISATNTVGQSKSSPFKRTADEAFNRSAEKKTSNKSVDFFVEERIQMKKDEGGKKRGHRTEKKGSSVMVGNLKRHENINSNAKQVIHQTFAKKTSNKHVDKKDDTLKKENEGSTIDIRNRVEGRSTSSSKDVTPSSKAWLSCSICLKAKQKQYFSRGQIARDASIRECRSCCGKMPITCSICRFQKERSCYSQTGKKKRRCRDCEEIMQEELRNAVITCFICQVKKHRSCYPKRRCRDCIEAICKEVNNAEHCTKKRRCTEAIEAIEAVYEENNLLASQLKEKKVILSGMQKALEDQLNAKHQEYDASRENEKMEVLPIENQTMEPSNKHVDKKDDTLKKENEGSTIDIRNRVEGSITSGSKDVTPSSKAWLSCSICLKAKQKQYFHPKQITRDASTRKCARCDENAPIICSICRFQKERSCYSQTGKKKRRCRDCTEAMQEEFDHVVITCFICQVKKHRSCYPERRCRDCIEAIYKKVKHAEHCTKKRRCTEAIEAIEAVYEENNLLASQLKQKIGILSGMQKALEDQLNAKHQEYDASRENEKMEVLPSNNQKQTEYNLNVEEKECKPLPVQNQGGNRNENLLTFNSLLEENQQLKQQLVQQQQQEVERNTKLIEENEKFKQQQQQQVERNKKLIEEIEKLKQQLMHQEGERETYAKVIEEKQMLKQQLMQQQQDHKIITSLKNELKAELECPVCLDTYDNPYMVADCGHRFCKCCIEDAIAKSGKECPLCRARVTSKRGLRKDELIGRIGEVLFKNEEVEGNQSHDDRGPPSRQQKQGENDRQQNNDRSGNRRGGNRGRRRR</sequence>
<feature type="compositionally biased region" description="Basic and acidic residues" evidence="10">
    <location>
        <begin position="58"/>
        <end position="80"/>
    </location>
</feature>
<dbReference type="GO" id="GO:0008270">
    <property type="term" value="F:zinc ion binding"/>
    <property type="evidence" value="ECO:0007669"/>
    <property type="project" value="UniProtKB-KW"/>
</dbReference>
<keyword evidence="7" id="KW-0862">Zinc</keyword>
<dbReference type="EMBL" id="BLLK01000038">
    <property type="protein sequence ID" value="GFH49668.1"/>
    <property type="molecule type" value="Genomic_DNA"/>
</dbReference>
<evidence type="ECO:0000256" key="3">
    <source>
        <dbReference type="ARBA" id="ARBA00012483"/>
    </source>
</evidence>
<dbReference type="SUPFAM" id="SSF57850">
    <property type="entry name" value="RING/U-box"/>
    <property type="match status" value="1"/>
</dbReference>
<feature type="compositionally biased region" description="Low complexity" evidence="10">
    <location>
        <begin position="43"/>
        <end position="52"/>
    </location>
</feature>
<dbReference type="AlphaFoldDB" id="A0AAD3H4F7"/>
<feature type="region of interest" description="Disordered" evidence="10">
    <location>
        <begin position="105"/>
        <end position="127"/>
    </location>
</feature>
<keyword evidence="9" id="KW-0175">Coiled coil</keyword>
<evidence type="ECO:0000256" key="10">
    <source>
        <dbReference type="SAM" id="MobiDB-lite"/>
    </source>
</evidence>
<keyword evidence="13" id="KW-1185">Reference proteome</keyword>
<feature type="compositionally biased region" description="Basic and acidic residues" evidence="10">
    <location>
        <begin position="116"/>
        <end position="127"/>
    </location>
</feature>
<dbReference type="PROSITE" id="PS00518">
    <property type="entry name" value="ZF_RING_1"/>
    <property type="match status" value="1"/>
</dbReference>
<accession>A0AAD3H4F7</accession>
<dbReference type="PROSITE" id="PS50089">
    <property type="entry name" value="ZF_RING_2"/>
    <property type="match status" value="1"/>
</dbReference>
<name>A0AAD3H4F7_9STRA</name>
<dbReference type="GO" id="GO:0003682">
    <property type="term" value="F:chromatin binding"/>
    <property type="evidence" value="ECO:0007669"/>
    <property type="project" value="TreeGrafter"/>
</dbReference>
<dbReference type="GO" id="GO:0061630">
    <property type="term" value="F:ubiquitin protein ligase activity"/>
    <property type="evidence" value="ECO:0007669"/>
    <property type="project" value="UniProtKB-EC"/>
</dbReference>
<dbReference type="Gene3D" id="3.30.40.10">
    <property type="entry name" value="Zinc/RING finger domain, C3HC4 (zinc finger)"/>
    <property type="match status" value="1"/>
</dbReference>
<feature type="compositionally biased region" description="Basic and acidic residues" evidence="10">
    <location>
        <begin position="195"/>
        <end position="221"/>
    </location>
</feature>
<dbReference type="Proteomes" id="UP001054902">
    <property type="component" value="Unassembled WGS sequence"/>
</dbReference>
<feature type="region of interest" description="Disordered" evidence="10">
    <location>
        <begin position="187"/>
        <end position="230"/>
    </location>
</feature>
<comment type="pathway">
    <text evidence="2">Protein modification; protein ubiquitination.</text>
</comment>
<evidence type="ECO:0000256" key="6">
    <source>
        <dbReference type="ARBA" id="ARBA00022771"/>
    </source>
</evidence>
<dbReference type="Pfam" id="PF13923">
    <property type="entry name" value="zf-C3HC4_2"/>
    <property type="match status" value="1"/>
</dbReference>
<dbReference type="InterPro" id="IPR043540">
    <property type="entry name" value="RING1/RING2"/>
</dbReference>
<evidence type="ECO:0000256" key="4">
    <source>
        <dbReference type="ARBA" id="ARBA00022679"/>
    </source>
</evidence>
<evidence type="ECO:0000259" key="11">
    <source>
        <dbReference type="PROSITE" id="PS50089"/>
    </source>
</evidence>
<feature type="compositionally biased region" description="Basic and acidic residues" evidence="10">
    <location>
        <begin position="857"/>
        <end position="886"/>
    </location>
</feature>
<evidence type="ECO:0000256" key="1">
    <source>
        <dbReference type="ARBA" id="ARBA00000900"/>
    </source>
</evidence>
<feature type="region of interest" description="Disordered" evidence="10">
    <location>
        <begin position="857"/>
        <end position="903"/>
    </location>
</feature>
<protein>
    <recommendedName>
        <fullName evidence="3">RING-type E3 ubiquitin transferase</fullName>
        <ecNumber evidence="3">2.3.2.27</ecNumber>
    </recommendedName>
</protein>
<evidence type="ECO:0000256" key="7">
    <source>
        <dbReference type="ARBA" id="ARBA00022833"/>
    </source>
</evidence>
<dbReference type="SMART" id="SM00184">
    <property type="entry name" value="RING"/>
    <property type="match status" value="1"/>
</dbReference>
<evidence type="ECO:0000256" key="9">
    <source>
        <dbReference type="SAM" id="Coils"/>
    </source>
</evidence>
<dbReference type="GO" id="GO:0031519">
    <property type="term" value="C:PcG protein complex"/>
    <property type="evidence" value="ECO:0007669"/>
    <property type="project" value="TreeGrafter"/>
</dbReference>
<reference evidence="12 13" key="1">
    <citation type="journal article" date="2021" name="Sci. Rep.">
        <title>The genome of the diatom Chaetoceros tenuissimus carries an ancient integrated fragment of an extant virus.</title>
        <authorList>
            <person name="Hongo Y."/>
            <person name="Kimura K."/>
            <person name="Takaki Y."/>
            <person name="Yoshida Y."/>
            <person name="Baba S."/>
            <person name="Kobayashi G."/>
            <person name="Nagasaki K."/>
            <person name="Hano T."/>
            <person name="Tomaru Y."/>
        </authorList>
    </citation>
    <scope>NUCLEOTIDE SEQUENCE [LARGE SCALE GENOMIC DNA]</scope>
    <source>
        <strain evidence="12 13">NIES-3715</strain>
    </source>
</reference>
<dbReference type="InterPro" id="IPR013083">
    <property type="entry name" value="Znf_RING/FYVE/PHD"/>
</dbReference>
<feature type="compositionally biased region" description="Polar residues" evidence="10">
    <location>
        <begin position="105"/>
        <end position="114"/>
    </location>
</feature>
<comment type="catalytic activity">
    <reaction evidence="1">
        <text>S-ubiquitinyl-[E2 ubiquitin-conjugating enzyme]-L-cysteine + [acceptor protein]-L-lysine = [E2 ubiquitin-conjugating enzyme]-L-cysteine + N(6)-ubiquitinyl-[acceptor protein]-L-lysine.</text>
        <dbReference type="EC" id="2.3.2.27"/>
    </reaction>
</comment>
<feature type="region of interest" description="Disordered" evidence="10">
    <location>
        <begin position="18"/>
        <end position="80"/>
    </location>
</feature>
<evidence type="ECO:0000256" key="2">
    <source>
        <dbReference type="ARBA" id="ARBA00004906"/>
    </source>
</evidence>
<comment type="caution">
    <text evidence="12">The sequence shown here is derived from an EMBL/GenBank/DDBJ whole genome shotgun (WGS) entry which is preliminary data.</text>
</comment>